<evidence type="ECO:0000256" key="4">
    <source>
        <dbReference type="RuleBase" id="RU004514"/>
    </source>
</evidence>
<reference evidence="6" key="1">
    <citation type="journal article" date="2020" name="mSystems">
        <title>Genome- and Community-Level Interaction Insights into Carbon Utilization and Element Cycling Functions of Hydrothermarchaeota in Hydrothermal Sediment.</title>
        <authorList>
            <person name="Zhou Z."/>
            <person name="Liu Y."/>
            <person name="Xu W."/>
            <person name="Pan J."/>
            <person name="Luo Z.H."/>
            <person name="Li M."/>
        </authorList>
    </citation>
    <scope>NUCLEOTIDE SEQUENCE [LARGE SCALE GENOMIC DNA]</scope>
    <source>
        <strain evidence="6">SpSt-855</strain>
    </source>
</reference>
<dbReference type="EMBL" id="DTKL01000020">
    <property type="protein sequence ID" value="HGY93883.1"/>
    <property type="molecule type" value="Genomic_DNA"/>
</dbReference>
<comment type="similarity">
    <text evidence="2 4">Belongs to the pyridoxal phosphate-binding protein YggS/PROSC family.</text>
</comment>
<name>A0A7V5CSL0_9BACT</name>
<sequence length="243" mass="26683">MRNSEVAGETFSNRLAQVEENIAAACRHAGRTRESVQLMAVSKTHPATAIAEAVAAGVTLFGENRVQEFQQKAQELEQLGIRNAEVHLIGHLQSNKTGKAAEIFAGVDTVDSLRLAERLQDAAARLSKTLPVLLEIKLSDEEAKTGLNTESEETRMLLERLPELTALKMRGLMTVAPLSGGEAVTRDCFRRLRKLRDAWSAAYPRLNFEELSMGMSGDFAIAIEEGSTCIRIGTALFGKREMR</sequence>
<feature type="modified residue" description="N6-(pyridoxal phosphate)lysine" evidence="2 3">
    <location>
        <position position="43"/>
    </location>
</feature>
<dbReference type="Gene3D" id="3.20.20.10">
    <property type="entry name" value="Alanine racemase"/>
    <property type="match status" value="1"/>
</dbReference>
<keyword evidence="1 2" id="KW-0663">Pyridoxal phosphate</keyword>
<dbReference type="CDD" id="cd00635">
    <property type="entry name" value="PLPDE_III_YBL036c_like"/>
    <property type="match status" value="1"/>
</dbReference>
<dbReference type="FunFam" id="3.20.20.10:FF:000018">
    <property type="entry name" value="Pyridoxal phosphate homeostasis protein"/>
    <property type="match status" value="1"/>
</dbReference>
<organism evidence="6">
    <name type="scientific">Acidobacterium capsulatum</name>
    <dbReference type="NCBI Taxonomy" id="33075"/>
    <lineage>
        <taxon>Bacteria</taxon>
        <taxon>Pseudomonadati</taxon>
        <taxon>Acidobacteriota</taxon>
        <taxon>Terriglobia</taxon>
        <taxon>Terriglobales</taxon>
        <taxon>Acidobacteriaceae</taxon>
        <taxon>Acidobacterium</taxon>
    </lineage>
</organism>
<dbReference type="PIRSF" id="PIRSF004848">
    <property type="entry name" value="YBL036c_PLPDEIII"/>
    <property type="match status" value="1"/>
</dbReference>
<comment type="cofactor">
    <cofactor evidence="3">
        <name>pyridoxal 5'-phosphate</name>
        <dbReference type="ChEBI" id="CHEBI:597326"/>
    </cofactor>
</comment>
<comment type="caution">
    <text evidence="6">The sequence shown here is derived from an EMBL/GenBank/DDBJ whole genome shotgun (WGS) entry which is preliminary data.</text>
</comment>
<evidence type="ECO:0000256" key="3">
    <source>
        <dbReference type="PIRSR" id="PIRSR004848-1"/>
    </source>
</evidence>
<dbReference type="GO" id="GO:0030170">
    <property type="term" value="F:pyridoxal phosphate binding"/>
    <property type="evidence" value="ECO:0007669"/>
    <property type="project" value="UniProtKB-UniRule"/>
</dbReference>
<dbReference type="InterPro" id="IPR011078">
    <property type="entry name" value="PyrdxlP_homeostasis"/>
</dbReference>
<proteinExistence type="inferred from homology"/>
<dbReference type="Pfam" id="PF01168">
    <property type="entry name" value="Ala_racemase_N"/>
    <property type="match status" value="1"/>
</dbReference>
<feature type="domain" description="Alanine racemase N-terminal" evidence="5">
    <location>
        <begin position="15"/>
        <end position="239"/>
    </location>
</feature>
<dbReference type="AlphaFoldDB" id="A0A7V5CSL0"/>
<dbReference type="SUPFAM" id="SSF51419">
    <property type="entry name" value="PLP-binding barrel"/>
    <property type="match status" value="1"/>
</dbReference>
<accession>A0A7V5CSL0</accession>
<dbReference type="NCBIfam" id="TIGR00044">
    <property type="entry name" value="YggS family pyridoxal phosphate-dependent enzyme"/>
    <property type="match status" value="1"/>
</dbReference>
<dbReference type="PANTHER" id="PTHR10146:SF14">
    <property type="entry name" value="PYRIDOXAL PHOSPHATE HOMEOSTASIS PROTEIN"/>
    <property type="match status" value="1"/>
</dbReference>
<dbReference type="HAMAP" id="MF_02087">
    <property type="entry name" value="PLP_homeostasis"/>
    <property type="match status" value="1"/>
</dbReference>
<evidence type="ECO:0000313" key="6">
    <source>
        <dbReference type="EMBL" id="HGY93883.1"/>
    </source>
</evidence>
<dbReference type="PANTHER" id="PTHR10146">
    <property type="entry name" value="PROLINE SYNTHETASE CO-TRANSCRIBED BACTERIAL HOMOLOG PROTEIN"/>
    <property type="match status" value="1"/>
</dbReference>
<evidence type="ECO:0000259" key="5">
    <source>
        <dbReference type="Pfam" id="PF01168"/>
    </source>
</evidence>
<evidence type="ECO:0000256" key="1">
    <source>
        <dbReference type="ARBA" id="ARBA00022898"/>
    </source>
</evidence>
<gene>
    <name evidence="6" type="ORF">ENW50_04225</name>
</gene>
<comment type="function">
    <text evidence="2">Pyridoxal 5'-phosphate (PLP)-binding protein, which is involved in PLP homeostasis.</text>
</comment>
<evidence type="ECO:0000256" key="2">
    <source>
        <dbReference type="HAMAP-Rule" id="MF_02087"/>
    </source>
</evidence>
<dbReference type="InterPro" id="IPR001608">
    <property type="entry name" value="Ala_racemase_N"/>
</dbReference>
<protein>
    <recommendedName>
        <fullName evidence="2">Pyridoxal phosphate homeostasis protein</fullName>
        <shortName evidence="2">PLP homeostasis protein</shortName>
    </recommendedName>
</protein>
<dbReference type="InterPro" id="IPR029066">
    <property type="entry name" value="PLP-binding_barrel"/>
</dbReference>